<dbReference type="PROSITE" id="PS01186">
    <property type="entry name" value="EGF_2"/>
    <property type="match status" value="7"/>
</dbReference>
<dbReference type="Gene3D" id="2.10.25.10">
    <property type="entry name" value="Laminin"/>
    <property type="match status" value="9"/>
</dbReference>
<feature type="domain" description="EGF-like" evidence="8">
    <location>
        <begin position="271"/>
        <end position="311"/>
    </location>
</feature>
<feature type="domain" description="EGF-like" evidence="8">
    <location>
        <begin position="312"/>
        <end position="352"/>
    </location>
</feature>
<keyword evidence="6" id="KW-0812">Transmembrane</keyword>
<dbReference type="SMART" id="SM00179">
    <property type="entry name" value="EGF_CA"/>
    <property type="match status" value="9"/>
</dbReference>
<evidence type="ECO:0000313" key="11">
    <source>
        <dbReference type="Proteomes" id="UP001159427"/>
    </source>
</evidence>
<dbReference type="InterPro" id="IPR009030">
    <property type="entry name" value="Growth_fac_rcpt_cys_sf"/>
</dbReference>
<dbReference type="InterPro" id="IPR001881">
    <property type="entry name" value="EGF-like_Ca-bd_dom"/>
</dbReference>
<dbReference type="InterPro" id="IPR049883">
    <property type="entry name" value="NOTCH1_EGF-like"/>
</dbReference>
<feature type="disulfide bond" evidence="5">
    <location>
        <begin position="99"/>
        <end position="108"/>
    </location>
</feature>
<name>A0ABN8M8X3_9CNID</name>
<feature type="domain" description="ZP" evidence="9">
    <location>
        <begin position="442"/>
        <end position="688"/>
    </location>
</feature>
<protein>
    <submittedName>
        <fullName evidence="10">Uncharacterized protein</fullName>
    </submittedName>
</protein>
<dbReference type="Gene3D" id="2.60.40.3210">
    <property type="entry name" value="Zona pellucida, ZP-N domain"/>
    <property type="match status" value="1"/>
</dbReference>
<keyword evidence="11" id="KW-1185">Reference proteome</keyword>
<keyword evidence="4 5" id="KW-1015">Disulfide bond</keyword>
<evidence type="ECO:0000256" key="2">
    <source>
        <dbReference type="ARBA" id="ARBA00022729"/>
    </source>
</evidence>
<gene>
    <name evidence="10" type="ORF">PEVE_00027950</name>
</gene>
<evidence type="ECO:0000256" key="7">
    <source>
        <dbReference type="SAM" id="SignalP"/>
    </source>
</evidence>
<feature type="chain" id="PRO_5045394115" evidence="7">
    <location>
        <begin position="20"/>
        <end position="1045"/>
    </location>
</feature>
<evidence type="ECO:0000256" key="3">
    <source>
        <dbReference type="ARBA" id="ARBA00022737"/>
    </source>
</evidence>
<dbReference type="InterPro" id="IPR000742">
    <property type="entry name" value="EGF"/>
</dbReference>
<dbReference type="PANTHER" id="PTHR24050">
    <property type="entry name" value="PA14 DOMAIN-CONTAINING PROTEIN"/>
    <property type="match status" value="1"/>
</dbReference>
<proteinExistence type="predicted"/>
<dbReference type="InterPro" id="IPR052235">
    <property type="entry name" value="Nephronectin_domain"/>
</dbReference>
<reference evidence="10 11" key="1">
    <citation type="submission" date="2022-05" db="EMBL/GenBank/DDBJ databases">
        <authorList>
            <consortium name="Genoscope - CEA"/>
            <person name="William W."/>
        </authorList>
    </citation>
    <scope>NUCLEOTIDE SEQUENCE [LARGE SCALE GENOMIC DNA]</scope>
</reference>
<evidence type="ECO:0000256" key="5">
    <source>
        <dbReference type="PROSITE-ProRule" id="PRU00076"/>
    </source>
</evidence>
<dbReference type="InterPro" id="IPR024731">
    <property type="entry name" value="NELL2-like_EGF"/>
</dbReference>
<dbReference type="InterPro" id="IPR018097">
    <property type="entry name" value="EGF_Ca-bd_CS"/>
</dbReference>
<keyword evidence="3" id="KW-0677">Repeat</keyword>
<dbReference type="PROSITE" id="PS01187">
    <property type="entry name" value="EGF_CA"/>
    <property type="match status" value="3"/>
</dbReference>
<dbReference type="Gene3D" id="2.60.40.4100">
    <property type="entry name" value="Zona pellucida, ZP-C domain"/>
    <property type="match status" value="2"/>
</dbReference>
<feature type="domain" description="EGF-like" evidence="8">
    <location>
        <begin position="110"/>
        <end position="147"/>
    </location>
</feature>
<feature type="disulfide bond" evidence="5">
    <location>
        <begin position="137"/>
        <end position="146"/>
    </location>
</feature>
<dbReference type="Pfam" id="PF00008">
    <property type="entry name" value="EGF"/>
    <property type="match status" value="1"/>
</dbReference>
<dbReference type="Pfam" id="PF00100">
    <property type="entry name" value="Zona_pellucida"/>
    <property type="match status" value="2"/>
</dbReference>
<evidence type="ECO:0000259" key="9">
    <source>
        <dbReference type="PROSITE" id="PS51034"/>
    </source>
</evidence>
<accession>A0ABN8M8X3</accession>
<comment type="caution">
    <text evidence="10">The sequence shown here is derived from an EMBL/GenBank/DDBJ whole genome shotgun (WGS) entry which is preliminary data.</text>
</comment>
<dbReference type="SUPFAM" id="SSF57196">
    <property type="entry name" value="EGF/Laminin"/>
    <property type="match status" value="3"/>
</dbReference>
<feature type="domain" description="EGF-like" evidence="8">
    <location>
        <begin position="189"/>
        <end position="229"/>
    </location>
</feature>
<dbReference type="PROSITE" id="PS00010">
    <property type="entry name" value="ASX_HYDROXYL"/>
    <property type="match status" value="5"/>
</dbReference>
<organism evidence="10 11">
    <name type="scientific">Porites evermanni</name>
    <dbReference type="NCBI Taxonomy" id="104178"/>
    <lineage>
        <taxon>Eukaryota</taxon>
        <taxon>Metazoa</taxon>
        <taxon>Cnidaria</taxon>
        <taxon>Anthozoa</taxon>
        <taxon>Hexacorallia</taxon>
        <taxon>Scleractinia</taxon>
        <taxon>Fungiina</taxon>
        <taxon>Poritidae</taxon>
        <taxon>Porites</taxon>
    </lineage>
</organism>
<feature type="domain" description="ZP" evidence="9">
    <location>
        <begin position="709"/>
        <end position="971"/>
    </location>
</feature>
<feature type="signal peptide" evidence="7">
    <location>
        <begin position="1"/>
        <end position="19"/>
    </location>
</feature>
<dbReference type="SMART" id="SM00181">
    <property type="entry name" value="EGF"/>
    <property type="match status" value="9"/>
</dbReference>
<comment type="caution">
    <text evidence="5">Lacks conserved residue(s) required for the propagation of feature annotation.</text>
</comment>
<evidence type="ECO:0000256" key="6">
    <source>
        <dbReference type="SAM" id="Phobius"/>
    </source>
</evidence>
<dbReference type="PROSITE" id="PS00022">
    <property type="entry name" value="EGF_1"/>
    <property type="match status" value="2"/>
</dbReference>
<keyword evidence="6" id="KW-1133">Transmembrane helix</keyword>
<keyword evidence="1 5" id="KW-0245">EGF-like domain</keyword>
<dbReference type="InterPro" id="IPR055355">
    <property type="entry name" value="ZP-C"/>
</dbReference>
<evidence type="ECO:0000256" key="4">
    <source>
        <dbReference type="ARBA" id="ARBA00023157"/>
    </source>
</evidence>
<dbReference type="PANTHER" id="PTHR24050:SF28">
    <property type="entry name" value="UROMODULIN-LIKE"/>
    <property type="match status" value="1"/>
</dbReference>
<dbReference type="InterPro" id="IPR000152">
    <property type="entry name" value="EGF-type_Asp/Asn_hydroxyl_site"/>
</dbReference>
<dbReference type="PROSITE" id="PS51034">
    <property type="entry name" value="ZP_2"/>
    <property type="match status" value="2"/>
</dbReference>
<evidence type="ECO:0000256" key="1">
    <source>
        <dbReference type="ARBA" id="ARBA00022536"/>
    </source>
</evidence>
<feature type="domain" description="EGF-like" evidence="8">
    <location>
        <begin position="353"/>
        <end position="393"/>
    </location>
</feature>
<keyword evidence="6" id="KW-0472">Membrane</keyword>
<dbReference type="SUPFAM" id="SSF57184">
    <property type="entry name" value="Growth factor receptor domain"/>
    <property type="match status" value="2"/>
</dbReference>
<feature type="domain" description="EGF-like" evidence="8">
    <location>
        <begin position="230"/>
        <end position="270"/>
    </location>
</feature>
<dbReference type="CDD" id="cd00054">
    <property type="entry name" value="EGF_CA"/>
    <property type="match status" value="8"/>
</dbReference>
<dbReference type="InterPro" id="IPR001507">
    <property type="entry name" value="ZP_dom"/>
</dbReference>
<evidence type="ECO:0000313" key="10">
    <source>
        <dbReference type="EMBL" id="CAH3026063.1"/>
    </source>
</evidence>
<dbReference type="Pfam" id="PF07645">
    <property type="entry name" value="EGF_CA"/>
    <property type="match status" value="2"/>
</dbReference>
<dbReference type="InterPro" id="IPR042235">
    <property type="entry name" value="ZP-C_dom"/>
</dbReference>
<dbReference type="Pfam" id="PF12947">
    <property type="entry name" value="EGF_3"/>
    <property type="match status" value="5"/>
</dbReference>
<evidence type="ECO:0000259" key="8">
    <source>
        <dbReference type="PROSITE" id="PS50026"/>
    </source>
</evidence>
<dbReference type="PROSITE" id="PS50026">
    <property type="entry name" value="EGF_3"/>
    <property type="match status" value="8"/>
</dbReference>
<sequence length="1045" mass="115090">MKLLVVLVLVPCFCLTIDGKGFLAEEDLVTNNDDPKFLNFYEEEPESFVTGIEDFFPQRYTDDQFSGESSGIQSPCAENPCLNDGNCSVITGGDYSCACPGGYYGKNCETANLCYKNPCKNGGECKSRAGRSYYCKCAQGFQGKNCEEDINECSGDICGENANCENTVGSYICTCKSGYARRNITGCSDINECAIGADACDVNAKCKNTVGSYTCTCNKGFTGNGKTCTDINECSTGADACDVNAKCKNNVGSYTCTCKKGFTGNGKTCTDINECSTGADDCDVNAKCKNNVGYYTCTCKNGFTGNGKTCTDINECSNGADACDVNAKCKNTVGSHTCTCNKGFTGNGKTCTDINECSTGADDCGVNAKCKNTVGSYTCSCKKGFSGNGKTCTDIDECAVQNGGCSHDCENTPGSYECACLDAELSLAKDNHTCEAKGVLVRCLQNKMSITIPKLILKGMDREHVRLLDPNCGATENATHFTLTTALTKCNTTRRHTKSSIVYSNTVLEIPLKNNDIITRVREIEIPFSCYYSNKRTATAVGMRPENRKLVFSEKGKGNFTIVLELFHNKRFVKSYSASDYPLSFKLRQLMFFQAKVQSKDKGLSILAKKCFATPTPDQKNPKKHFIMDNGCPVDDTLELYSSPTGTFRFGLEAFEFVDQPFVFVHCHVIICNATDPQSRCARGCEKKPRLRREVQHHKIYSLVQGPMTLDRNKEYKELDNNLAIGSKVDTAGIIHSKCLHRVPPRISVSRNGLHFPPRSPSCFCPSFFHHSPLGGFWSSWSTNHNHFSSAMLASIVLKLDKGSPFIFIIFTSSILNPCLSLSSEATDKKKEYEHTTLISTTARLNRFVLCDSRFVKSYSASDYPLSFKLRQLMFFQAKVQSKDKRLSILAKKCFATPTPDQKNPKKHFIMDDGCPVDDTLELYSSPTGTFRFGLEAFEFVDQPFVFVHCHVIVCNATDPQSRCARGCEKKPRLRREVQHRKIYSLVQGPITLDRHKEYKEPDNNLAIDSKVDTAAGDNLPLLAAMAAMTALTMFGVAFMAFKKR</sequence>
<dbReference type="Proteomes" id="UP001159427">
    <property type="component" value="Unassembled WGS sequence"/>
</dbReference>
<keyword evidence="2 7" id="KW-0732">Signal</keyword>
<dbReference type="EMBL" id="CALNXI010000386">
    <property type="protein sequence ID" value="CAH3026063.1"/>
    <property type="molecule type" value="Genomic_DNA"/>
</dbReference>
<feature type="transmembrane region" description="Helical" evidence="6">
    <location>
        <begin position="1020"/>
        <end position="1042"/>
    </location>
</feature>
<feature type="domain" description="EGF-like" evidence="8">
    <location>
        <begin position="72"/>
        <end position="109"/>
    </location>
</feature>
<feature type="domain" description="EGF-like" evidence="8">
    <location>
        <begin position="149"/>
        <end position="185"/>
    </location>
</feature>
<dbReference type="SMART" id="SM00241">
    <property type="entry name" value="ZP"/>
    <property type="match status" value="2"/>
</dbReference>